<dbReference type="PROSITE" id="PS00922">
    <property type="entry name" value="TRANSGLYCOSYLASE"/>
    <property type="match status" value="1"/>
</dbReference>
<dbReference type="GO" id="GO:0008933">
    <property type="term" value="F:peptidoglycan lytic transglycosylase activity"/>
    <property type="evidence" value="ECO:0007669"/>
    <property type="project" value="InterPro"/>
</dbReference>
<feature type="domain" description="Transglycosylase SLT" evidence="2">
    <location>
        <begin position="62"/>
        <end position="160"/>
    </location>
</feature>
<dbReference type="AlphaFoldDB" id="A0A135I6S4"/>
<accession>A0A135I6S4</accession>
<dbReference type="PANTHER" id="PTHR37423">
    <property type="entry name" value="SOLUBLE LYTIC MUREIN TRANSGLYCOSYLASE-RELATED"/>
    <property type="match status" value="1"/>
</dbReference>
<dbReference type="InterPro" id="IPR023346">
    <property type="entry name" value="Lysozyme-like_dom_sf"/>
</dbReference>
<dbReference type="PANTHER" id="PTHR37423:SF2">
    <property type="entry name" value="MEMBRANE-BOUND LYTIC MUREIN TRANSGLYCOSYLASE C"/>
    <property type="match status" value="1"/>
</dbReference>
<gene>
    <name evidence="3" type="ORF">ATN88_19000</name>
</gene>
<comment type="similarity">
    <text evidence="1">Belongs to the transglycosylase Slt family.</text>
</comment>
<dbReference type="CDD" id="cd16894">
    <property type="entry name" value="MltD-like"/>
    <property type="match status" value="1"/>
</dbReference>
<dbReference type="InterPro" id="IPR008258">
    <property type="entry name" value="Transglycosylase_SLT_dom_1"/>
</dbReference>
<keyword evidence="4" id="KW-1185">Reference proteome</keyword>
<dbReference type="SUPFAM" id="SSF53955">
    <property type="entry name" value="Lysozyme-like"/>
    <property type="match status" value="1"/>
</dbReference>
<evidence type="ECO:0000259" key="2">
    <source>
        <dbReference type="Pfam" id="PF01464"/>
    </source>
</evidence>
<protein>
    <submittedName>
        <fullName evidence="3">Lytic murein transglycosylase</fullName>
    </submittedName>
</protein>
<dbReference type="GO" id="GO:0000270">
    <property type="term" value="P:peptidoglycan metabolic process"/>
    <property type="evidence" value="ECO:0007669"/>
    <property type="project" value="InterPro"/>
</dbReference>
<name>A0A135I6S4_9GAMM</name>
<organism evidence="3 4">
    <name type="scientific">Enterovibrio coralii</name>
    <dbReference type="NCBI Taxonomy" id="294935"/>
    <lineage>
        <taxon>Bacteria</taxon>
        <taxon>Pseudomonadati</taxon>
        <taxon>Pseudomonadota</taxon>
        <taxon>Gammaproteobacteria</taxon>
        <taxon>Vibrionales</taxon>
        <taxon>Vibrionaceae</taxon>
        <taxon>Enterovibrio</taxon>
    </lineage>
</organism>
<dbReference type="EMBL" id="LNTY01000036">
    <property type="protein sequence ID" value="KXF81143.1"/>
    <property type="molecule type" value="Genomic_DNA"/>
</dbReference>
<evidence type="ECO:0000313" key="3">
    <source>
        <dbReference type="EMBL" id="KXF81143.1"/>
    </source>
</evidence>
<dbReference type="OrthoDB" id="92254at2"/>
<dbReference type="GO" id="GO:0016020">
    <property type="term" value="C:membrane"/>
    <property type="evidence" value="ECO:0007669"/>
    <property type="project" value="InterPro"/>
</dbReference>
<dbReference type="Proteomes" id="UP000070529">
    <property type="component" value="Unassembled WGS sequence"/>
</dbReference>
<dbReference type="InterPro" id="IPR000189">
    <property type="entry name" value="Transglyc_AS"/>
</dbReference>
<dbReference type="Gene3D" id="1.10.530.10">
    <property type="match status" value="1"/>
</dbReference>
<evidence type="ECO:0000313" key="4">
    <source>
        <dbReference type="Proteomes" id="UP000070529"/>
    </source>
</evidence>
<sequence length="223" mass="24808">MLALGVCLISTPKPLLAKPLPEDVSKEHSILAPYQQQIEARFNAYSPLVSHILKQLKALGLPEQFVLIPMLESSFNANAISHANAAGLWQLIPATAERFGLNVTEGKDERFDEFASTEAALKYLAFLYRKFEGNQTLTLAAYNAGEGRVQRAIQRQKHTHFSSLSLPTETKTYVARFYALASLLDIDALHQHHFQPFSLFTNTPSKTTQPLVDFSSLPPLISL</sequence>
<proteinExistence type="inferred from homology"/>
<evidence type="ECO:0000256" key="1">
    <source>
        <dbReference type="ARBA" id="ARBA00007734"/>
    </source>
</evidence>
<comment type="caution">
    <text evidence="3">The sequence shown here is derived from an EMBL/GenBank/DDBJ whole genome shotgun (WGS) entry which is preliminary data.</text>
</comment>
<dbReference type="STRING" id="294935.ATN88_19000"/>
<reference evidence="3 4" key="1">
    <citation type="submission" date="2015-11" db="EMBL/GenBank/DDBJ databases">
        <title>Genomic Taxonomy of the Vibrionaceae.</title>
        <authorList>
            <person name="Gomez-Gil B."/>
            <person name="Enciso-Ibarra J."/>
        </authorList>
    </citation>
    <scope>NUCLEOTIDE SEQUENCE [LARGE SCALE GENOMIC DNA]</scope>
    <source>
        <strain evidence="3 4">CAIM 912</strain>
    </source>
</reference>
<dbReference type="Pfam" id="PF01464">
    <property type="entry name" value="SLT"/>
    <property type="match status" value="1"/>
</dbReference>